<feature type="domain" description="Peptidase A1" evidence="4">
    <location>
        <begin position="91"/>
        <end position="410"/>
    </location>
</feature>
<dbReference type="InterPro" id="IPR033121">
    <property type="entry name" value="PEPTIDASE_A1"/>
</dbReference>
<feature type="signal peptide" evidence="3">
    <location>
        <begin position="1"/>
        <end position="28"/>
    </location>
</feature>
<dbReference type="InterPro" id="IPR001461">
    <property type="entry name" value="Aspartic_peptidase_A1"/>
</dbReference>
<evidence type="ECO:0000256" key="3">
    <source>
        <dbReference type="SAM" id="SignalP"/>
    </source>
</evidence>
<dbReference type="PANTHER" id="PTHR13683:SF826">
    <property type="entry name" value="ASPARTYL PROTEASE FAMILY PROTEIN 1"/>
    <property type="match status" value="1"/>
</dbReference>
<feature type="active site" evidence="2">
    <location>
        <position position="109"/>
    </location>
</feature>
<dbReference type="AlphaFoldDB" id="A0A8T1PUL1"/>
<organism evidence="5 6">
    <name type="scientific">Carya illinoinensis</name>
    <name type="common">Pecan</name>
    <dbReference type="NCBI Taxonomy" id="32201"/>
    <lineage>
        <taxon>Eukaryota</taxon>
        <taxon>Viridiplantae</taxon>
        <taxon>Streptophyta</taxon>
        <taxon>Embryophyta</taxon>
        <taxon>Tracheophyta</taxon>
        <taxon>Spermatophyta</taxon>
        <taxon>Magnoliopsida</taxon>
        <taxon>eudicotyledons</taxon>
        <taxon>Gunneridae</taxon>
        <taxon>Pentapetalae</taxon>
        <taxon>rosids</taxon>
        <taxon>fabids</taxon>
        <taxon>Fagales</taxon>
        <taxon>Juglandaceae</taxon>
        <taxon>Carya</taxon>
    </lineage>
</organism>
<reference evidence="5" key="1">
    <citation type="submission" date="2020-12" db="EMBL/GenBank/DDBJ databases">
        <title>WGS assembly of Carya illinoinensis cv. Pawnee.</title>
        <authorList>
            <person name="Platts A."/>
            <person name="Shu S."/>
            <person name="Wright S."/>
            <person name="Barry K."/>
            <person name="Edger P."/>
            <person name="Pires J.C."/>
            <person name="Schmutz J."/>
        </authorList>
    </citation>
    <scope>NUCLEOTIDE SEQUENCE</scope>
    <source>
        <tissue evidence="5">Leaf</tissue>
    </source>
</reference>
<sequence>MSSGPFTSACSFLLLFLFLGLGSRICYGSGFGFNIHHRFSDPGSVEYYAAMSHRDRLIRGRHLAASNNQTSPRTFFKGNKTAKINSLGFLHYANVSVGTPSLSFWVALDTGSDLFWLPCDCKPGSCVTGLQMSSGSIIDLSIYSPSNSSTSKNVSCNSTLCGQTTPSCPSANGNCPYNVPYPSNNTSSTGILVEDILHLITDDDQRKAVEARITFGCGQNQTARNGRASNSFALCFGRDGFGRISFGNNGSSDQSETPFNIRQSLQTYNISITQITVGKNFSKLEFSAIFDSGSSFTSLRDPAYTFISKSFNSQIQEKRHRSDPQMPFEYCYYLRENQTSYVIPDVNLTMKGGGRYSLNNPTVIVTTKGGELLYCLGLHKSKVNIDIIGQNFMTGYRIVFDRERMVLGWKDSNCELQ</sequence>
<dbReference type="Pfam" id="PF14541">
    <property type="entry name" value="TAXi_C"/>
    <property type="match status" value="1"/>
</dbReference>
<dbReference type="PROSITE" id="PS51767">
    <property type="entry name" value="PEPTIDASE_A1"/>
    <property type="match status" value="1"/>
</dbReference>
<dbReference type="GO" id="GO:0004190">
    <property type="term" value="F:aspartic-type endopeptidase activity"/>
    <property type="evidence" value="ECO:0007669"/>
    <property type="project" value="InterPro"/>
</dbReference>
<name>A0A8T1PUL1_CARIL</name>
<evidence type="ECO:0000313" key="6">
    <source>
        <dbReference type="Proteomes" id="UP000811609"/>
    </source>
</evidence>
<dbReference type="InterPro" id="IPR001969">
    <property type="entry name" value="Aspartic_peptidase_AS"/>
</dbReference>
<dbReference type="Proteomes" id="UP000811609">
    <property type="component" value="Chromosome 8"/>
</dbReference>
<comment type="similarity">
    <text evidence="1">Belongs to the peptidase A1 family.</text>
</comment>
<accession>A0A8T1PUL1</accession>
<keyword evidence="3" id="KW-0732">Signal</keyword>
<dbReference type="InterPro" id="IPR032861">
    <property type="entry name" value="TAXi_N"/>
</dbReference>
<dbReference type="PANTHER" id="PTHR13683">
    <property type="entry name" value="ASPARTYL PROTEASES"/>
    <property type="match status" value="1"/>
</dbReference>
<evidence type="ECO:0000256" key="1">
    <source>
        <dbReference type="ARBA" id="ARBA00007447"/>
    </source>
</evidence>
<evidence type="ECO:0000259" key="4">
    <source>
        <dbReference type="PROSITE" id="PS51767"/>
    </source>
</evidence>
<dbReference type="PROSITE" id="PS00141">
    <property type="entry name" value="ASP_PROTEASE"/>
    <property type="match status" value="2"/>
</dbReference>
<dbReference type="EMBL" id="CM031816">
    <property type="protein sequence ID" value="KAG6645504.1"/>
    <property type="molecule type" value="Genomic_DNA"/>
</dbReference>
<feature type="active site" evidence="2">
    <location>
        <position position="291"/>
    </location>
</feature>
<gene>
    <name evidence="5" type="ORF">CIPAW_08G127200</name>
</gene>
<evidence type="ECO:0000313" key="5">
    <source>
        <dbReference type="EMBL" id="KAG6645504.1"/>
    </source>
</evidence>
<evidence type="ECO:0000256" key="2">
    <source>
        <dbReference type="PIRSR" id="PIRSR601461-1"/>
    </source>
</evidence>
<protein>
    <recommendedName>
        <fullName evidence="4">Peptidase A1 domain-containing protein</fullName>
    </recommendedName>
</protein>
<dbReference type="GO" id="GO:0006508">
    <property type="term" value="P:proteolysis"/>
    <property type="evidence" value="ECO:0007669"/>
    <property type="project" value="InterPro"/>
</dbReference>
<feature type="chain" id="PRO_5035823995" description="Peptidase A1 domain-containing protein" evidence="3">
    <location>
        <begin position="29"/>
        <end position="417"/>
    </location>
</feature>
<dbReference type="Pfam" id="PF14543">
    <property type="entry name" value="TAXi_N"/>
    <property type="match status" value="1"/>
</dbReference>
<proteinExistence type="inferred from homology"/>
<keyword evidence="6" id="KW-1185">Reference proteome</keyword>
<dbReference type="FunFam" id="2.40.70.10:FF:000014">
    <property type="entry name" value="Aspartyl protease family protein 1"/>
    <property type="match status" value="1"/>
</dbReference>
<dbReference type="InterPro" id="IPR032799">
    <property type="entry name" value="TAXi_C"/>
</dbReference>
<comment type="caution">
    <text evidence="5">The sequence shown here is derived from an EMBL/GenBank/DDBJ whole genome shotgun (WGS) entry which is preliminary data.</text>
</comment>